<dbReference type="Proteomes" id="UP000266673">
    <property type="component" value="Unassembled WGS sequence"/>
</dbReference>
<reference evidence="1 2" key="1">
    <citation type="submission" date="2018-06" db="EMBL/GenBank/DDBJ databases">
        <title>Comparative genomics reveals the genomic features of Rhizophagus irregularis, R. cerebriforme, R. diaphanum and Gigaspora rosea, and their symbiotic lifestyle signature.</title>
        <authorList>
            <person name="Morin E."/>
            <person name="San Clemente H."/>
            <person name="Chen E.C.H."/>
            <person name="De La Providencia I."/>
            <person name="Hainaut M."/>
            <person name="Kuo A."/>
            <person name="Kohler A."/>
            <person name="Murat C."/>
            <person name="Tang N."/>
            <person name="Roy S."/>
            <person name="Loubradou J."/>
            <person name="Henrissat B."/>
            <person name="Grigoriev I.V."/>
            <person name="Corradi N."/>
            <person name="Roux C."/>
            <person name="Martin F.M."/>
        </authorList>
    </citation>
    <scope>NUCLEOTIDE SEQUENCE [LARGE SCALE GENOMIC DNA]</scope>
    <source>
        <strain evidence="1 2">DAOM 194757</strain>
    </source>
</reference>
<gene>
    <name evidence="1" type="ORF">C2G38_2163139</name>
</gene>
<evidence type="ECO:0000313" key="2">
    <source>
        <dbReference type="Proteomes" id="UP000266673"/>
    </source>
</evidence>
<protein>
    <submittedName>
        <fullName evidence="1">Uncharacterized protein</fullName>
    </submittedName>
</protein>
<accession>A0A397VX39</accession>
<dbReference type="EMBL" id="QKWP01000133">
    <property type="protein sequence ID" value="RIB26508.1"/>
    <property type="molecule type" value="Genomic_DNA"/>
</dbReference>
<dbReference type="AlphaFoldDB" id="A0A397VX39"/>
<sequence>MGVFDASRSQCDYSVTRYENKELTANVENIVNEAQPVHDNDVDIAVDNGNPPRILQVIANVLARPQEQQLEVKEQNIVHISTYVSRNQDPLEWLDSISRAFEANNILGARKLAVVGAHLIGLAALWWQGQHDEIRFWDND</sequence>
<dbReference type="OrthoDB" id="2444994at2759"/>
<organism evidence="1 2">
    <name type="scientific">Gigaspora rosea</name>
    <dbReference type="NCBI Taxonomy" id="44941"/>
    <lineage>
        <taxon>Eukaryota</taxon>
        <taxon>Fungi</taxon>
        <taxon>Fungi incertae sedis</taxon>
        <taxon>Mucoromycota</taxon>
        <taxon>Glomeromycotina</taxon>
        <taxon>Glomeromycetes</taxon>
        <taxon>Diversisporales</taxon>
        <taxon>Gigasporaceae</taxon>
        <taxon>Gigaspora</taxon>
    </lineage>
</organism>
<proteinExistence type="predicted"/>
<keyword evidence="2" id="KW-1185">Reference proteome</keyword>
<name>A0A397VX39_9GLOM</name>
<comment type="caution">
    <text evidence="1">The sequence shown here is derived from an EMBL/GenBank/DDBJ whole genome shotgun (WGS) entry which is preliminary data.</text>
</comment>
<evidence type="ECO:0000313" key="1">
    <source>
        <dbReference type="EMBL" id="RIB26508.1"/>
    </source>
</evidence>